<dbReference type="RefSeq" id="WP_190258766.1">
    <property type="nucleotide sequence ID" value="NZ_QFGA01000002.1"/>
</dbReference>
<accession>A0A4Y7RBS5</accession>
<evidence type="ECO:0000313" key="1">
    <source>
        <dbReference type="EMBL" id="TEB06163.1"/>
    </source>
</evidence>
<reference evidence="1 2" key="1">
    <citation type="journal article" date="2018" name="Environ. Microbiol.">
        <title>Novel energy conservation strategies and behaviour of Pelotomaculum schinkii driving syntrophic propionate catabolism.</title>
        <authorList>
            <person name="Hidalgo-Ahumada C.A.P."/>
            <person name="Nobu M.K."/>
            <person name="Narihiro T."/>
            <person name="Tamaki H."/>
            <person name="Liu W.T."/>
            <person name="Kamagata Y."/>
            <person name="Stams A.J.M."/>
            <person name="Imachi H."/>
            <person name="Sousa D.Z."/>
        </authorList>
    </citation>
    <scope>NUCLEOTIDE SEQUENCE [LARGE SCALE GENOMIC DNA]</scope>
    <source>
        <strain evidence="1 2">HH</strain>
    </source>
</reference>
<comment type="caution">
    <text evidence="1">The sequence shown here is derived from an EMBL/GenBank/DDBJ whole genome shotgun (WGS) entry which is preliminary data.</text>
</comment>
<evidence type="ECO:0000313" key="2">
    <source>
        <dbReference type="Proteomes" id="UP000298324"/>
    </source>
</evidence>
<name>A0A4Y7RBS5_9FIRM</name>
<sequence length="132" mass="15373">MKTNTVTAILIDCGRVVKQYNMSRKNAVRVVKRGEGQWRDCRENIVVLYLRDENGNYVVPEIVYKNASPLVSRTVLCVEQCIFEQERKRLSGEKKIPRLPGIGVPRHAREQERATQMKKYECLRLILTNLVR</sequence>
<gene>
    <name evidence="1" type="ORF">Psch_03207</name>
</gene>
<proteinExistence type="predicted"/>
<dbReference type="EMBL" id="QFGA01000002">
    <property type="protein sequence ID" value="TEB06163.1"/>
    <property type="molecule type" value="Genomic_DNA"/>
</dbReference>
<dbReference type="AlphaFoldDB" id="A0A4Y7RBS5"/>
<protein>
    <submittedName>
        <fullName evidence="1">Uncharacterized protein</fullName>
    </submittedName>
</protein>
<organism evidence="1 2">
    <name type="scientific">Pelotomaculum schinkii</name>
    <dbReference type="NCBI Taxonomy" id="78350"/>
    <lineage>
        <taxon>Bacteria</taxon>
        <taxon>Bacillati</taxon>
        <taxon>Bacillota</taxon>
        <taxon>Clostridia</taxon>
        <taxon>Eubacteriales</taxon>
        <taxon>Desulfotomaculaceae</taxon>
        <taxon>Pelotomaculum</taxon>
    </lineage>
</organism>
<keyword evidence="2" id="KW-1185">Reference proteome</keyword>
<dbReference type="Proteomes" id="UP000298324">
    <property type="component" value="Unassembled WGS sequence"/>
</dbReference>